<evidence type="ECO:0000256" key="1">
    <source>
        <dbReference type="ARBA" id="ARBA00004496"/>
    </source>
</evidence>
<keyword evidence="8 16" id="KW-0479">Metal-binding</keyword>
<dbReference type="GO" id="GO:0009432">
    <property type="term" value="P:SOS response"/>
    <property type="evidence" value="ECO:0007669"/>
    <property type="project" value="TreeGrafter"/>
</dbReference>
<accession>A0A7Z8JX63</accession>
<organism evidence="19 20">
    <name type="scientific">Cellulomonas hominis</name>
    <dbReference type="NCBI Taxonomy" id="156981"/>
    <lineage>
        <taxon>Bacteria</taxon>
        <taxon>Bacillati</taxon>
        <taxon>Actinomycetota</taxon>
        <taxon>Actinomycetes</taxon>
        <taxon>Micrococcales</taxon>
        <taxon>Cellulomonadaceae</taxon>
        <taxon>Cellulomonas</taxon>
    </lineage>
</organism>
<dbReference type="AlphaFoldDB" id="A0A7Z8JX63"/>
<evidence type="ECO:0000256" key="5">
    <source>
        <dbReference type="ARBA" id="ARBA00022679"/>
    </source>
</evidence>
<dbReference type="InterPro" id="IPR036775">
    <property type="entry name" value="DNA_pol_Y-fam_lit_finger_sf"/>
</dbReference>
<dbReference type="NCBIfam" id="NF002882">
    <property type="entry name" value="PRK03348.1"/>
    <property type="match status" value="1"/>
</dbReference>
<feature type="binding site" evidence="16">
    <location>
        <position position="93"/>
    </location>
    <ligand>
        <name>Mg(2+)</name>
        <dbReference type="ChEBI" id="CHEBI:18420"/>
    </ligand>
</feature>
<keyword evidence="9 16" id="KW-0227">DNA damage</keyword>
<evidence type="ECO:0000256" key="15">
    <source>
        <dbReference type="ARBA" id="ARBA00049244"/>
    </source>
</evidence>
<feature type="compositionally biased region" description="Basic and acidic residues" evidence="17">
    <location>
        <begin position="14"/>
        <end position="43"/>
    </location>
</feature>
<sequence>MPPLRGRHHQRVALPDRPREQPVERGADARVGDAAGREQELHGVLRGLGPSGPIVPRPVARGARVGAVRQHGPVSSEVTAPRLRTEPSIAHLDADAFFASVEQAQRPSLRGRPVLVGGTGPRGVVAAASYEARAMGVRSAMSMASARRACPQATVVVPRFDAYAAYSARIMAALRERTDAVEPLSIDEAFADLGAVEPGPDGWPGVARDLRERAVELAGVPVSVGMGRSKLVAKLASAAAKPAGVVVVDPGDEDAFLLPMPVRSLWGVGPVSAERLEKIGVRTVEDLRAQPLDTLTMVLGDAAGSNLFRVARGWDDRPVAETRERKSAGAEHTFERDLHGRAELAAQLPAVADQAFARLERHGGAARTVTVKVRFAGFSTVTRAVSLPSPTADRAALHEAAARALDLVELTEPVRLLGVAFSGLSEHAQLMLDLAGPGGSGAAPDASASPGPGPGPGVEEGTAPDPDGPDALRPVARRRRGRLRVEDAAPGLDVRHPMHGRGWVVSTRDDGRVAVRFETAATGPGRQIWLDPATEDVELVGALGPDGSELPEARAEE</sequence>
<evidence type="ECO:0000256" key="17">
    <source>
        <dbReference type="SAM" id="MobiDB-lite"/>
    </source>
</evidence>
<dbReference type="GO" id="GO:0006281">
    <property type="term" value="P:DNA repair"/>
    <property type="evidence" value="ECO:0007669"/>
    <property type="project" value="UniProtKB-UniRule"/>
</dbReference>
<dbReference type="SUPFAM" id="SSF56672">
    <property type="entry name" value="DNA/RNA polymerases"/>
    <property type="match status" value="1"/>
</dbReference>
<feature type="region of interest" description="Disordered" evidence="17">
    <location>
        <begin position="1"/>
        <end position="54"/>
    </location>
</feature>
<dbReference type="PANTHER" id="PTHR11076:SF33">
    <property type="entry name" value="DNA POLYMERASE KAPPA"/>
    <property type="match status" value="1"/>
</dbReference>
<keyword evidence="11 16" id="KW-0239">DNA-directed DNA polymerase</keyword>
<dbReference type="PROSITE" id="PS50173">
    <property type="entry name" value="UMUC"/>
    <property type="match status" value="1"/>
</dbReference>
<dbReference type="Pfam" id="PF00817">
    <property type="entry name" value="IMS"/>
    <property type="match status" value="1"/>
</dbReference>
<comment type="subcellular location">
    <subcellularLocation>
        <location evidence="1 16">Cytoplasm</location>
    </subcellularLocation>
</comment>
<evidence type="ECO:0000256" key="12">
    <source>
        <dbReference type="ARBA" id="ARBA00023125"/>
    </source>
</evidence>
<evidence type="ECO:0000256" key="2">
    <source>
        <dbReference type="ARBA" id="ARBA00010945"/>
    </source>
</evidence>
<dbReference type="HAMAP" id="MF_01113">
    <property type="entry name" value="DNApol_IV"/>
    <property type="match status" value="1"/>
</dbReference>
<protein>
    <recommendedName>
        <fullName evidence="16">DNA polymerase IV</fullName>
        <shortName evidence="16">Pol IV</shortName>
        <ecNumber evidence="16">2.7.7.7</ecNumber>
    </recommendedName>
</protein>
<comment type="caution">
    <text evidence="19">The sequence shown here is derived from an EMBL/GenBank/DDBJ whole genome shotgun (WGS) entry which is preliminary data.</text>
</comment>
<dbReference type="GO" id="GO:0003684">
    <property type="term" value="F:damaged DNA binding"/>
    <property type="evidence" value="ECO:0007669"/>
    <property type="project" value="InterPro"/>
</dbReference>
<keyword evidence="5 16" id="KW-0808">Transferase</keyword>
<dbReference type="Gene3D" id="1.10.150.20">
    <property type="entry name" value="5' to 3' exonuclease, C-terminal subdomain"/>
    <property type="match status" value="1"/>
</dbReference>
<dbReference type="Gene3D" id="3.30.70.270">
    <property type="match status" value="1"/>
</dbReference>
<evidence type="ECO:0000256" key="13">
    <source>
        <dbReference type="ARBA" id="ARBA00023204"/>
    </source>
</evidence>
<dbReference type="GO" id="GO:0003887">
    <property type="term" value="F:DNA-directed DNA polymerase activity"/>
    <property type="evidence" value="ECO:0007669"/>
    <property type="project" value="UniProtKB-UniRule"/>
</dbReference>
<dbReference type="InterPro" id="IPR017961">
    <property type="entry name" value="DNA_pol_Y-fam_little_finger"/>
</dbReference>
<keyword evidence="7 16" id="KW-0235">DNA replication</keyword>
<dbReference type="InterPro" id="IPR022880">
    <property type="entry name" value="DNApol_IV"/>
</dbReference>
<dbReference type="Proteomes" id="UP000308121">
    <property type="component" value="Unassembled WGS sequence"/>
</dbReference>
<dbReference type="GO" id="GO:0042276">
    <property type="term" value="P:error-prone translesion synthesis"/>
    <property type="evidence" value="ECO:0007669"/>
    <property type="project" value="TreeGrafter"/>
</dbReference>
<keyword evidence="10 16" id="KW-0460">Magnesium</keyword>
<dbReference type="Gene3D" id="3.30.1490.100">
    <property type="entry name" value="DNA polymerase, Y-family, little finger domain"/>
    <property type="match status" value="1"/>
</dbReference>
<feature type="domain" description="UmuC" evidence="18">
    <location>
        <begin position="89"/>
        <end position="269"/>
    </location>
</feature>
<dbReference type="Pfam" id="PF21999">
    <property type="entry name" value="IMS_HHH_1"/>
    <property type="match status" value="1"/>
</dbReference>
<comment type="subunit">
    <text evidence="16">Monomer.</text>
</comment>
<dbReference type="EC" id="2.7.7.7" evidence="16"/>
<dbReference type="SUPFAM" id="SSF100879">
    <property type="entry name" value="Lesion bypass DNA polymerase (Y-family), little finger domain"/>
    <property type="match status" value="1"/>
</dbReference>
<dbReference type="InterPro" id="IPR053848">
    <property type="entry name" value="IMS_HHH_1"/>
</dbReference>
<dbReference type="EMBL" id="SZYE01000193">
    <property type="protein sequence ID" value="TKR22394.1"/>
    <property type="molecule type" value="Genomic_DNA"/>
</dbReference>
<dbReference type="FunFam" id="3.30.1490.100:FF:000004">
    <property type="entry name" value="DNA polymerase IV"/>
    <property type="match status" value="1"/>
</dbReference>
<keyword evidence="12 16" id="KW-0238">DNA-binding</keyword>
<comment type="catalytic activity">
    <reaction evidence="15 16">
        <text>DNA(n) + a 2'-deoxyribonucleoside 5'-triphosphate = DNA(n+1) + diphosphate</text>
        <dbReference type="Rhea" id="RHEA:22508"/>
        <dbReference type="Rhea" id="RHEA-COMP:17339"/>
        <dbReference type="Rhea" id="RHEA-COMP:17340"/>
        <dbReference type="ChEBI" id="CHEBI:33019"/>
        <dbReference type="ChEBI" id="CHEBI:61560"/>
        <dbReference type="ChEBI" id="CHEBI:173112"/>
        <dbReference type="EC" id="2.7.7.7"/>
    </reaction>
</comment>
<comment type="cofactor">
    <cofactor evidence="16">
        <name>Mg(2+)</name>
        <dbReference type="ChEBI" id="CHEBI:18420"/>
    </cofactor>
    <text evidence="16">Binds 2 magnesium ions per subunit.</text>
</comment>
<dbReference type="GO" id="GO:0005829">
    <property type="term" value="C:cytosol"/>
    <property type="evidence" value="ECO:0007669"/>
    <property type="project" value="TreeGrafter"/>
</dbReference>
<dbReference type="GO" id="GO:0006261">
    <property type="term" value="P:DNA-templated DNA replication"/>
    <property type="evidence" value="ECO:0007669"/>
    <property type="project" value="UniProtKB-UniRule"/>
</dbReference>
<evidence type="ECO:0000256" key="7">
    <source>
        <dbReference type="ARBA" id="ARBA00022705"/>
    </source>
</evidence>
<comment type="function">
    <text evidence="14 16">Poorly processive, error-prone DNA polymerase involved in untargeted mutagenesis. Copies undamaged DNA at stalled replication forks, which arise in vivo from mismatched or misaligned primer ends. These misaligned primers can be extended by PolIV. Exhibits no 3'-5' exonuclease (proofreading) activity. May be involved in translesional synthesis, in conjunction with the beta clamp from PolIII.</text>
</comment>
<dbReference type="InterPro" id="IPR043502">
    <property type="entry name" value="DNA/RNA_pol_sf"/>
</dbReference>
<evidence type="ECO:0000256" key="14">
    <source>
        <dbReference type="ARBA" id="ARBA00025589"/>
    </source>
</evidence>
<dbReference type="InterPro" id="IPR043128">
    <property type="entry name" value="Rev_trsase/Diguanyl_cyclase"/>
</dbReference>
<reference evidence="19 20" key="1">
    <citation type="submission" date="2019-05" db="EMBL/GenBank/DDBJ databases">
        <title>Genome sequence of Cellulomonas hominis strain CS1.</title>
        <authorList>
            <person name="Belmont J."/>
            <person name="Maclea K.S."/>
        </authorList>
    </citation>
    <scope>NUCLEOTIDE SEQUENCE [LARGE SCALE GENOMIC DNA]</scope>
    <source>
        <strain evidence="19 20">CS1</strain>
    </source>
</reference>
<feature type="active site" evidence="16">
    <location>
        <position position="188"/>
    </location>
</feature>
<proteinExistence type="inferred from homology"/>
<dbReference type="OrthoDB" id="9808813at2"/>
<comment type="similarity">
    <text evidence="2 16">Belongs to the DNA polymerase type-Y family.</text>
</comment>
<name>A0A7Z8JX63_9CELL</name>
<evidence type="ECO:0000256" key="8">
    <source>
        <dbReference type="ARBA" id="ARBA00022723"/>
    </source>
</evidence>
<evidence type="ECO:0000256" key="10">
    <source>
        <dbReference type="ARBA" id="ARBA00022842"/>
    </source>
</evidence>
<dbReference type="Pfam" id="PF11799">
    <property type="entry name" value="IMS_C"/>
    <property type="match status" value="1"/>
</dbReference>
<evidence type="ECO:0000256" key="3">
    <source>
        <dbReference type="ARBA" id="ARBA00022457"/>
    </source>
</evidence>
<evidence type="ECO:0000256" key="9">
    <source>
        <dbReference type="ARBA" id="ARBA00022763"/>
    </source>
</evidence>
<dbReference type="GO" id="GO:0000287">
    <property type="term" value="F:magnesium ion binding"/>
    <property type="evidence" value="ECO:0007669"/>
    <property type="project" value="UniProtKB-UniRule"/>
</dbReference>
<keyword evidence="13 16" id="KW-0234">DNA repair</keyword>
<dbReference type="InterPro" id="IPR001126">
    <property type="entry name" value="UmuC"/>
</dbReference>
<evidence type="ECO:0000313" key="19">
    <source>
        <dbReference type="EMBL" id="TKR22394.1"/>
    </source>
</evidence>
<feature type="region of interest" description="Disordered" evidence="17">
    <location>
        <begin position="435"/>
        <end position="493"/>
    </location>
</feature>
<keyword evidence="3 16" id="KW-0515">Mutator protein</keyword>
<dbReference type="Gene3D" id="3.40.1170.60">
    <property type="match status" value="1"/>
</dbReference>
<evidence type="ECO:0000256" key="6">
    <source>
        <dbReference type="ARBA" id="ARBA00022695"/>
    </source>
</evidence>
<evidence type="ECO:0000256" key="4">
    <source>
        <dbReference type="ARBA" id="ARBA00022490"/>
    </source>
</evidence>
<evidence type="ECO:0000259" key="18">
    <source>
        <dbReference type="PROSITE" id="PS50173"/>
    </source>
</evidence>
<evidence type="ECO:0000313" key="20">
    <source>
        <dbReference type="Proteomes" id="UP000308121"/>
    </source>
</evidence>
<gene>
    <name evidence="16" type="primary">dinB</name>
    <name evidence="19" type="ORF">FA014_16705</name>
</gene>
<keyword evidence="6 16" id="KW-0548">Nucleotidyltransferase</keyword>
<dbReference type="NCBIfam" id="NF002677">
    <property type="entry name" value="PRK02406.1"/>
    <property type="match status" value="1"/>
</dbReference>
<dbReference type="InterPro" id="IPR050116">
    <property type="entry name" value="DNA_polymerase-Y"/>
</dbReference>
<evidence type="ECO:0000256" key="11">
    <source>
        <dbReference type="ARBA" id="ARBA00022932"/>
    </source>
</evidence>
<dbReference type="CDD" id="cd03586">
    <property type="entry name" value="PolY_Pol_IV_kappa"/>
    <property type="match status" value="1"/>
</dbReference>
<feature type="site" description="Substrate discrimination" evidence="16">
    <location>
        <position position="98"/>
    </location>
</feature>
<dbReference type="PANTHER" id="PTHR11076">
    <property type="entry name" value="DNA REPAIR POLYMERASE UMUC / TRANSFERASE FAMILY MEMBER"/>
    <property type="match status" value="1"/>
</dbReference>
<keyword evidence="4 16" id="KW-0963">Cytoplasm</keyword>
<feature type="compositionally biased region" description="Basic residues" evidence="17">
    <location>
        <begin position="1"/>
        <end position="11"/>
    </location>
</feature>
<evidence type="ECO:0000256" key="16">
    <source>
        <dbReference type="HAMAP-Rule" id="MF_01113"/>
    </source>
</evidence>
<feature type="binding site" evidence="16">
    <location>
        <position position="187"/>
    </location>
    <ligand>
        <name>Mg(2+)</name>
        <dbReference type="ChEBI" id="CHEBI:18420"/>
    </ligand>
</feature>